<feature type="transmembrane region" description="Helical" evidence="1">
    <location>
        <begin position="108"/>
        <end position="127"/>
    </location>
</feature>
<accession>A0A2H3KZX2</accession>
<protein>
    <submittedName>
        <fullName evidence="2">Uncharacterized protein</fullName>
    </submittedName>
</protein>
<sequence>MDQGFEQWSAANLGQWHYVLGYLIVLISHNWPIILAVLLFIIFGIRLYVEPTRARVAWLFTAFLLGLAYEYEKHIAGELHQAIDFLFGLEISGWNRPLHLLVGPGMNTVFLLAFFAMLFQAVRLSFFSQERQRKTARPRSSNEHVPAERP</sequence>
<keyword evidence="1" id="KW-0812">Transmembrane</keyword>
<keyword evidence="3" id="KW-1185">Reference proteome</keyword>
<dbReference type="EMBL" id="LYXE01000200">
    <property type="protein sequence ID" value="PDV96437.1"/>
    <property type="molecule type" value="Genomic_DNA"/>
</dbReference>
<gene>
    <name evidence="2" type="ORF">A9Q02_07010</name>
</gene>
<proteinExistence type="predicted"/>
<evidence type="ECO:0000256" key="1">
    <source>
        <dbReference type="SAM" id="Phobius"/>
    </source>
</evidence>
<dbReference type="Proteomes" id="UP000220922">
    <property type="component" value="Unassembled WGS sequence"/>
</dbReference>
<keyword evidence="1" id="KW-1133">Transmembrane helix</keyword>
<name>A0A2H3KZX2_9CHLR</name>
<dbReference type="RefSeq" id="WP_097655475.1">
    <property type="nucleotide sequence ID" value="NZ_LYXE01000200.1"/>
</dbReference>
<evidence type="ECO:0000313" key="2">
    <source>
        <dbReference type="EMBL" id="PDV96437.1"/>
    </source>
</evidence>
<evidence type="ECO:0000313" key="3">
    <source>
        <dbReference type="Proteomes" id="UP000220922"/>
    </source>
</evidence>
<feature type="transmembrane region" description="Helical" evidence="1">
    <location>
        <begin position="20"/>
        <end position="43"/>
    </location>
</feature>
<dbReference type="AlphaFoldDB" id="A0A2H3KZX2"/>
<feature type="transmembrane region" description="Helical" evidence="1">
    <location>
        <begin position="55"/>
        <end position="71"/>
    </location>
</feature>
<organism evidence="2 3">
    <name type="scientific">Candidatus Chloroploca asiatica</name>
    <dbReference type="NCBI Taxonomy" id="1506545"/>
    <lineage>
        <taxon>Bacteria</taxon>
        <taxon>Bacillati</taxon>
        <taxon>Chloroflexota</taxon>
        <taxon>Chloroflexia</taxon>
        <taxon>Chloroflexales</taxon>
        <taxon>Chloroflexineae</taxon>
        <taxon>Oscillochloridaceae</taxon>
        <taxon>Candidatus Chloroploca</taxon>
    </lineage>
</organism>
<keyword evidence="1" id="KW-0472">Membrane</keyword>
<comment type="caution">
    <text evidence="2">The sequence shown here is derived from an EMBL/GenBank/DDBJ whole genome shotgun (WGS) entry which is preliminary data.</text>
</comment>
<dbReference type="OrthoDB" id="159527at2"/>
<reference evidence="2 3" key="1">
    <citation type="submission" date="2016-05" db="EMBL/GenBank/DDBJ databases">
        <authorList>
            <person name="Lavstsen T."/>
            <person name="Jespersen J.S."/>
        </authorList>
    </citation>
    <scope>NUCLEOTIDE SEQUENCE [LARGE SCALE GENOMIC DNA]</scope>
    <source>
        <strain evidence="2 3">B7-9</strain>
    </source>
</reference>